<dbReference type="RefSeq" id="WP_318276626.1">
    <property type="nucleotide sequence ID" value="NZ_JBHLYA010000107.1"/>
</dbReference>
<evidence type="ECO:0000313" key="2">
    <source>
        <dbReference type="Proteomes" id="UP000590524"/>
    </source>
</evidence>
<dbReference type="AlphaFoldDB" id="A0A7W6LTW1"/>
<dbReference type="EMBL" id="JACIEU010000019">
    <property type="protein sequence ID" value="MBB4150369.1"/>
    <property type="molecule type" value="Genomic_DNA"/>
</dbReference>
<organism evidence="1 2">
    <name type="scientific">Sphingobium scionense</name>
    <dbReference type="NCBI Taxonomy" id="1404341"/>
    <lineage>
        <taxon>Bacteria</taxon>
        <taxon>Pseudomonadati</taxon>
        <taxon>Pseudomonadota</taxon>
        <taxon>Alphaproteobacteria</taxon>
        <taxon>Sphingomonadales</taxon>
        <taxon>Sphingomonadaceae</taxon>
        <taxon>Sphingobium</taxon>
    </lineage>
</organism>
<reference evidence="1 2" key="1">
    <citation type="submission" date="2020-08" db="EMBL/GenBank/DDBJ databases">
        <title>Genomic Encyclopedia of Type Strains, Phase IV (KMG-IV): sequencing the most valuable type-strain genomes for metagenomic binning, comparative biology and taxonomic classification.</title>
        <authorList>
            <person name="Goeker M."/>
        </authorList>
    </citation>
    <scope>NUCLEOTIDE SEQUENCE [LARGE SCALE GENOMIC DNA]</scope>
    <source>
        <strain evidence="1 2">DSM 19371</strain>
    </source>
</reference>
<name>A0A7W6LTW1_9SPHN</name>
<gene>
    <name evidence="1" type="ORF">GGQ90_004172</name>
</gene>
<protein>
    <submittedName>
        <fullName evidence="1">Uncharacterized protein</fullName>
    </submittedName>
</protein>
<keyword evidence="2" id="KW-1185">Reference proteome</keyword>
<accession>A0A7W6LTW1</accession>
<dbReference type="Proteomes" id="UP000590524">
    <property type="component" value="Unassembled WGS sequence"/>
</dbReference>
<evidence type="ECO:0000313" key="1">
    <source>
        <dbReference type="EMBL" id="MBB4150369.1"/>
    </source>
</evidence>
<proteinExistence type="predicted"/>
<comment type="caution">
    <text evidence="1">The sequence shown here is derived from an EMBL/GenBank/DDBJ whole genome shotgun (WGS) entry which is preliminary data.</text>
</comment>
<sequence>MATVYPPDPGNNMRLKQYRLSRLSLTGGALMLSLMGCQQNSGGDESRHDRNSTPALVGEHLYVCEDGTQLDGDFLVDGLTLDLAILPDQKPIRLTAPDTGLTYVGNKLNVSLTGVDTLKLVRADQKPLICRRTRTISKQGRLHPP</sequence>